<evidence type="ECO:0000256" key="1">
    <source>
        <dbReference type="SAM" id="MobiDB-lite"/>
    </source>
</evidence>
<feature type="compositionally biased region" description="Basic and acidic residues" evidence="1">
    <location>
        <begin position="29"/>
        <end position="45"/>
    </location>
</feature>
<evidence type="ECO:0000313" key="3">
    <source>
        <dbReference type="RefSeq" id="XP_053081088.1"/>
    </source>
</evidence>
<feature type="compositionally biased region" description="Low complexity" evidence="1">
    <location>
        <begin position="15"/>
        <end position="28"/>
    </location>
</feature>
<dbReference type="RefSeq" id="XP_053081088.1">
    <property type="nucleotide sequence ID" value="XM_053225113.1"/>
</dbReference>
<sequence length="263" mass="28831">MCAARPRRGGGNETGRGAPARAAPAPERAMTHECSAREPESEEGRRRRRSSAASSGRARRRRAAGRGCPSDVRGPHPSAPGAWRPGAERRRREPRASGRLPRQPAARGGRRGGEDWGGGAGPPPVHRTHLWNVLALTEQRRRRAQATLGPCARPPRQAARLIGPRTWFPEARDSQIEVLLVPRPHTALRPGDHMTLELRHMRGGGTQGLRVYLLRTLTCFEQPLCIAPAAEQDIRDTGGPCRCCTHLYAYGGLWALGRCHLKV</sequence>
<evidence type="ECO:0000313" key="2">
    <source>
        <dbReference type="Proteomes" id="UP001652583"/>
    </source>
</evidence>
<dbReference type="Proteomes" id="UP001652583">
    <property type="component" value="Chromosome B3"/>
</dbReference>
<organism evidence="2 3">
    <name type="scientific">Acinonyx jubatus</name>
    <name type="common">Cheetah</name>
    <dbReference type="NCBI Taxonomy" id="32536"/>
    <lineage>
        <taxon>Eukaryota</taxon>
        <taxon>Metazoa</taxon>
        <taxon>Chordata</taxon>
        <taxon>Craniata</taxon>
        <taxon>Vertebrata</taxon>
        <taxon>Euteleostomi</taxon>
        <taxon>Mammalia</taxon>
        <taxon>Eutheria</taxon>
        <taxon>Laurasiatheria</taxon>
        <taxon>Carnivora</taxon>
        <taxon>Feliformia</taxon>
        <taxon>Felidae</taxon>
        <taxon>Felinae</taxon>
        <taxon>Acinonyx</taxon>
    </lineage>
</organism>
<feature type="compositionally biased region" description="Low complexity" evidence="1">
    <location>
        <begin position="97"/>
        <end position="107"/>
    </location>
</feature>
<name>A0ABM3QAY9_ACIJB</name>
<proteinExistence type="predicted"/>
<gene>
    <name evidence="3" type="primary">LOC128316181</name>
</gene>
<accession>A0ABM3QAY9</accession>
<feature type="region of interest" description="Disordered" evidence="1">
    <location>
        <begin position="1"/>
        <end position="127"/>
    </location>
</feature>
<dbReference type="GeneID" id="128316181"/>
<reference evidence="3" key="1">
    <citation type="submission" date="2025-08" db="UniProtKB">
        <authorList>
            <consortium name="RefSeq"/>
        </authorList>
    </citation>
    <scope>IDENTIFICATION</scope>
    <source>
        <tissue evidence="3">Blood</tissue>
    </source>
</reference>
<feature type="compositionally biased region" description="Basic and acidic residues" evidence="1">
    <location>
        <begin position="86"/>
        <end position="96"/>
    </location>
</feature>
<protein>
    <submittedName>
        <fullName evidence="3">Translation initiation factor IF-2-like</fullName>
    </submittedName>
</protein>
<keyword evidence="2" id="KW-1185">Reference proteome</keyword>